<dbReference type="KEGG" id="daur:Daura_16780"/>
<feature type="region of interest" description="Disordered" evidence="1">
    <location>
        <begin position="148"/>
        <end position="174"/>
    </location>
</feature>
<sequence>MPDETLLLLAEHPALPAADIDALVVAGDPRLLPVLARRPDLTAAHVDALTGTGDRATFLALVEAGRVPPLAVPRDDPDAMLAGLDRADAPGEWLRLLASWPEPPVRRRLAALAMDRPDVARAVAGDPDCSVAAAAVPWWGCRRTSCGPWPPGRRRACGSRSPRGTTRRPTSSPT</sequence>
<feature type="compositionally biased region" description="Low complexity" evidence="1">
    <location>
        <begin position="158"/>
        <end position="174"/>
    </location>
</feature>
<evidence type="ECO:0000256" key="1">
    <source>
        <dbReference type="SAM" id="MobiDB-lite"/>
    </source>
</evidence>
<evidence type="ECO:0000313" key="2">
    <source>
        <dbReference type="EMBL" id="UWZ57668.1"/>
    </source>
</evidence>
<dbReference type="RefSeq" id="WP_033360948.1">
    <property type="nucleotide sequence ID" value="NZ_CP073767.1"/>
</dbReference>
<evidence type="ECO:0008006" key="4">
    <source>
        <dbReference type="Google" id="ProtNLM"/>
    </source>
</evidence>
<evidence type="ECO:0000313" key="3">
    <source>
        <dbReference type="Proteomes" id="UP001058003"/>
    </source>
</evidence>
<organism evidence="2 3">
    <name type="scientific">Dactylosporangium aurantiacum</name>
    <dbReference type="NCBI Taxonomy" id="35754"/>
    <lineage>
        <taxon>Bacteria</taxon>
        <taxon>Bacillati</taxon>
        <taxon>Actinomycetota</taxon>
        <taxon>Actinomycetes</taxon>
        <taxon>Micromonosporales</taxon>
        <taxon>Micromonosporaceae</taxon>
        <taxon>Dactylosporangium</taxon>
    </lineage>
</organism>
<dbReference type="Proteomes" id="UP001058003">
    <property type="component" value="Chromosome"/>
</dbReference>
<protein>
    <recommendedName>
        <fullName evidence="4">Leucine rich repeat variant</fullName>
    </recommendedName>
</protein>
<name>A0A9Q9MFX1_9ACTN</name>
<gene>
    <name evidence="2" type="ORF">Daura_16780</name>
</gene>
<proteinExistence type="predicted"/>
<dbReference type="AlphaFoldDB" id="A0A9Q9MFX1"/>
<accession>A0A9Q9MFX1</accession>
<keyword evidence="3" id="KW-1185">Reference proteome</keyword>
<dbReference type="EMBL" id="CP073767">
    <property type="protein sequence ID" value="UWZ57668.1"/>
    <property type="molecule type" value="Genomic_DNA"/>
</dbReference>
<reference evidence="2" key="1">
    <citation type="submission" date="2021-04" db="EMBL/GenBank/DDBJ databases">
        <title>Dactylosporangium aurantiacum NRRL B-8018 full assembly.</title>
        <authorList>
            <person name="Hartkoorn R.C."/>
            <person name="Beaudoing E."/>
            <person name="Hot D."/>
        </authorList>
    </citation>
    <scope>NUCLEOTIDE SEQUENCE</scope>
    <source>
        <strain evidence="2">NRRL B-8018</strain>
    </source>
</reference>